<feature type="transmembrane region" description="Helical" evidence="1">
    <location>
        <begin position="94"/>
        <end position="121"/>
    </location>
</feature>
<dbReference type="EMBL" id="JBHSIV010000013">
    <property type="protein sequence ID" value="MFC5063393.1"/>
    <property type="molecule type" value="Genomic_DNA"/>
</dbReference>
<keyword evidence="1" id="KW-1133">Transmembrane helix</keyword>
<keyword evidence="1" id="KW-0812">Transmembrane</keyword>
<proteinExistence type="predicted"/>
<dbReference type="Proteomes" id="UP001595947">
    <property type="component" value="Unassembled WGS sequence"/>
</dbReference>
<protein>
    <submittedName>
        <fullName evidence="2">Uncharacterized protein</fullName>
    </submittedName>
</protein>
<keyword evidence="3" id="KW-1185">Reference proteome</keyword>
<feature type="transmembrane region" description="Helical" evidence="1">
    <location>
        <begin position="175"/>
        <end position="195"/>
    </location>
</feature>
<reference evidence="3" key="1">
    <citation type="journal article" date="2019" name="Int. J. Syst. Evol. Microbiol.">
        <title>The Global Catalogue of Microorganisms (GCM) 10K type strain sequencing project: providing services to taxonomists for standard genome sequencing and annotation.</title>
        <authorList>
            <consortium name="The Broad Institute Genomics Platform"/>
            <consortium name="The Broad Institute Genome Sequencing Center for Infectious Disease"/>
            <person name="Wu L."/>
            <person name="Ma J."/>
        </authorList>
    </citation>
    <scope>NUCLEOTIDE SEQUENCE [LARGE SCALE GENOMIC DNA]</scope>
    <source>
        <strain evidence="3">CGMCC 4.7093</strain>
    </source>
</reference>
<feature type="transmembrane region" description="Helical" evidence="1">
    <location>
        <begin position="59"/>
        <end position="87"/>
    </location>
</feature>
<sequence length="232" mass="22880">MVTTSSSELDPRTRPVPLARTGTWLLPLYTLLLALTTLTHQPDPVEAFDQYARYVSTPVFLASHLLGSIGGAALGVLGAFAVAALLLAGPAARAGVVGAATFAAGNVVTTAVFGAAAFAQPAIGRAHLAGASGIAAVDRDVYGPALVGTAVVGLLLLVTGAVVLSRAVARTDRTLAGPAIALGGGLVVFVLPGLVLGPAQPVGALVATVGAVLVARGLRRTGPGPLADTTSV</sequence>
<organism evidence="2 3">
    <name type="scientific">Actinomycetospora atypica</name>
    <dbReference type="NCBI Taxonomy" id="1290095"/>
    <lineage>
        <taxon>Bacteria</taxon>
        <taxon>Bacillati</taxon>
        <taxon>Actinomycetota</taxon>
        <taxon>Actinomycetes</taxon>
        <taxon>Pseudonocardiales</taxon>
        <taxon>Pseudonocardiaceae</taxon>
        <taxon>Actinomycetospora</taxon>
    </lineage>
</organism>
<feature type="transmembrane region" description="Helical" evidence="1">
    <location>
        <begin position="141"/>
        <end position="163"/>
    </location>
</feature>
<accession>A0ABV9YPU7</accession>
<feature type="transmembrane region" description="Helical" evidence="1">
    <location>
        <begin position="21"/>
        <end position="39"/>
    </location>
</feature>
<keyword evidence="1" id="KW-0472">Membrane</keyword>
<comment type="caution">
    <text evidence="2">The sequence shown here is derived from an EMBL/GenBank/DDBJ whole genome shotgun (WGS) entry which is preliminary data.</text>
</comment>
<name>A0ABV9YPU7_9PSEU</name>
<gene>
    <name evidence="2" type="ORF">ACFPBZ_14325</name>
</gene>
<evidence type="ECO:0000256" key="1">
    <source>
        <dbReference type="SAM" id="Phobius"/>
    </source>
</evidence>
<evidence type="ECO:0000313" key="2">
    <source>
        <dbReference type="EMBL" id="MFC5063393.1"/>
    </source>
</evidence>
<dbReference type="RefSeq" id="WP_378036742.1">
    <property type="nucleotide sequence ID" value="NZ_JBHSIV010000013.1"/>
</dbReference>
<evidence type="ECO:0000313" key="3">
    <source>
        <dbReference type="Proteomes" id="UP001595947"/>
    </source>
</evidence>